<keyword evidence="5" id="KW-0051">Antiviral defense</keyword>
<dbReference type="PANTHER" id="PTHR38007:SF1">
    <property type="entry name" value="CRISPR SYSTEM CMS PROTEIN CSM5"/>
    <property type="match status" value="1"/>
</dbReference>
<name>A0A348AR45_9FIRM</name>
<dbReference type="GO" id="GO:0051607">
    <property type="term" value="P:defense response to virus"/>
    <property type="evidence" value="ECO:0007669"/>
    <property type="project" value="UniProtKB-KW"/>
</dbReference>
<dbReference type="KEGG" id="mana:MAMMFC1_04261"/>
<keyword evidence="9" id="KW-1185">Reference proteome</keyword>
<organism evidence="8 9">
    <name type="scientific">Methylomusa anaerophila</name>
    <dbReference type="NCBI Taxonomy" id="1930071"/>
    <lineage>
        <taxon>Bacteria</taxon>
        <taxon>Bacillati</taxon>
        <taxon>Bacillota</taxon>
        <taxon>Negativicutes</taxon>
        <taxon>Selenomonadales</taxon>
        <taxon>Sporomusaceae</taxon>
        <taxon>Methylomusa</taxon>
    </lineage>
</organism>
<dbReference type="InterPro" id="IPR005537">
    <property type="entry name" value="RAMP_III_fam"/>
</dbReference>
<evidence type="ECO:0000256" key="4">
    <source>
        <dbReference type="ARBA" id="ARBA00022884"/>
    </source>
</evidence>
<evidence type="ECO:0000256" key="5">
    <source>
        <dbReference type="ARBA" id="ARBA00023118"/>
    </source>
</evidence>
<dbReference type="Proteomes" id="UP000276437">
    <property type="component" value="Chromosome"/>
</dbReference>
<proteinExistence type="inferred from homology"/>
<evidence type="ECO:0000313" key="9">
    <source>
        <dbReference type="Proteomes" id="UP000276437"/>
    </source>
</evidence>
<protein>
    <recommendedName>
        <fullName evidence="3">CRISPR system Cms protein Csm5</fullName>
    </recommendedName>
    <alternativeName>
        <fullName evidence="6">CRISPR type III A-associated protein Csm5</fullName>
    </alternativeName>
</protein>
<reference evidence="8 9" key="1">
    <citation type="journal article" date="2018" name="Int. J. Syst. Evol. Microbiol.">
        <title>Methylomusa anaerophila gen. nov., sp. nov., an anaerobic methanol-utilizing bacterium isolated from a microbial fuel cell.</title>
        <authorList>
            <person name="Amano N."/>
            <person name="Yamamuro A."/>
            <person name="Miyahara M."/>
            <person name="Kouzuma A."/>
            <person name="Abe T."/>
            <person name="Watanabe K."/>
        </authorList>
    </citation>
    <scope>NUCLEOTIDE SEQUENCE [LARGE SCALE GENOMIC DNA]</scope>
    <source>
        <strain evidence="8 9">MMFC1</strain>
    </source>
</reference>
<dbReference type="InterPro" id="IPR010173">
    <property type="entry name" value="CRISPR-assoc_Csm5"/>
</dbReference>
<evidence type="ECO:0000256" key="3">
    <source>
        <dbReference type="ARBA" id="ARBA00016113"/>
    </source>
</evidence>
<dbReference type="EMBL" id="AP018449">
    <property type="protein sequence ID" value="BBB93543.1"/>
    <property type="molecule type" value="Genomic_DNA"/>
</dbReference>
<dbReference type="NCBIfam" id="TIGR01899">
    <property type="entry name" value="cas_TM1807_csm5"/>
    <property type="match status" value="1"/>
</dbReference>
<evidence type="ECO:0000256" key="1">
    <source>
        <dbReference type="ARBA" id="ARBA00003088"/>
    </source>
</evidence>
<evidence type="ECO:0000259" key="7">
    <source>
        <dbReference type="Pfam" id="PF03787"/>
    </source>
</evidence>
<dbReference type="PANTHER" id="PTHR38007">
    <property type="entry name" value="CRISPR SYSTEM CMS PROTEIN CSM5"/>
    <property type="match status" value="1"/>
</dbReference>
<dbReference type="OrthoDB" id="24360at2"/>
<dbReference type="AlphaFoldDB" id="A0A348AR45"/>
<sequence>MFATYEMEILTPVHIGSGCRILPLEYVLDRAQGKFVRVNMEALFRDRNFDSVLPRYINEVGTPGFRLYQFYPQACKFSCYELVTDQVGLAELESLSEGHVQAGIRDSCGWYVPGSSLKGALRTLVYKANMDGALAQTLSNKIAEKLADHKTKKEWATSAAEQALTGNPHFSLFRVVKIGDSSVVDSADVGLFVAKVLSMKKGTGHSWKGFSKGNVYNPSAATPLFFEALQPKVKLSGKFSIDSKLLNNVHVRLPNKQYLDNIWAKIREYQARYLHEEKEFFAGVGLNELVNAYDKLTAKNDKLEENEIIVQLGWGTGYKVKTLKEGVPEELFTRIVRRFNMTRREDFPYPKTRKVIFRDGRPETVPGFIKLKFL</sequence>
<evidence type="ECO:0000256" key="6">
    <source>
        <dbReference type="ARBA" id="ARBA00031720"/>
    </source>
</evidence>
<keyword evidence="4" id="KW-0694">RNA-binding</keyword>
<dbReference type="GO" id="GO:0003723">
    <property type="term" value="F:RNA binding"/>
    <property type="evidence" value="ECO:0007669"/>
    <property type="project" value="UniProtKB-KW"/>
</dbReference>
<dbReference type="RefSeq" id="WP_126310351.1">
    <property type="nucleotide sequence ID" value="NZ_AP018449.1"/>
</dbReference>
<feature type="domain" description="CRISPR type III-associated protein" evidence="7">
    <location>
        <begin position="7"/>
        <end position="317"/>
    </location>
</feature>
<evidence type="ECO:0000313" key="8">
    <source>
        <dbReference type="EMBL" id="BBB93543.1"/>
    </source>
</evidence>
<comment type="function">
    <text evidence="1">This subunit might be involved in maturation of a crRNA intermediate to its mature form.</text>
</comment>
<accession>A0A348AR45</accession>
<gene>
    <name evidence="8" type="ORF">MAMMFC1_04261</name>
</gene>
<evidence type="ECO:0000256" key="2">
    <source>
        <dbReference type="ARBA" id="ARBA00006680"/>
    </source>
</evidence>
<comment type="similarity">
    <text evidence="2">Belongs to the CRISPR-associated Csm5 family.</text>
</comment>
<dbReference type="Pfam" id="PF03787">
    <property type="entry name" value="RAMPs"/>
    <property type="match status" value="1"/>
</dbReference>